<organism evidence="2 3">
    <name type="scientific">Striga hermonthica</name>
    <name type="common">Purple witchweed</name>
    <name type="synonym">Buchnera hermonthica</name>
    <dbReference type="NCBI Taxonomy" id="68872"/>
    <lineage>
        <taxon>Eukaryota</taxon>
        <taxon>Viridiplantae</taxon>
        <taxon>Streptophyta</taxon>
        <taxon>Embryophyta</taxon>
        <taxon>Tracheophyta</taxon>
        <taxon>Spermatophyta</taxon>
        <taxon>Magnoliopsida</taxon>
        <taxon>eudicotyledons</taxon>
        <taxon>Gunneridae</taxon>
        <taxon>Pentapetalae</taxon>
        <taxon>asterids</taxon>
        <taxon>lamiids</taxon>
        <taxon>Lamiales</taxon>
        <taxon>Orobanchaceae</taxon>
        <taxon>Buchnereae</taxon>
        <taxon>Striga</taxon>
    </lineage>
</organism>
<gene>
    <name evidence="2" type="ORF">SHERM_22332</name>
</gene>
<dbReference type="InterPro" id="IPR050115">
    <property type="entry name" value="Proteasome_alpha"/>
</dbReference>
<evidence type="ECO:0000256" key="1">
    <source>
        <dbReference type="ARBA" id="ARBA00022942"/>
    </source>
</evidence>
<keyword evidence="1 2" id="KW-0647">Proteasome</keyword>
<dbReference type="EMBL" id="CACSLK010026072">
    <property type="protein sequence ID" value="CAA0825557.1"/>
    <property type="molecule type" value="Genomic_DNA"/>
</dbReference>
<dbReference type="Gene3D" id="3.60.20.10">
    <property type="entry name" value="Glutamine Phosphoribosylpyrophosphate, subunit 1, domain 1"/>
    <property type="match status" value="1"/>
</dbReference>
<dbReference type="Proteomes" id="UP001153555">
    <property type="component" value="Unassembled WGS sequence"/>
</dbReference>
<sequence length="298" mass="33214">MSSAGSSARELREFRRPVRKVFLRPDGTFKPWESKIEKGMTTLGFVLKEGIVIAADRPSDTQPNIFQLNHCMVATISGGGKDRGRDTSSFTPLIKSLQYQAKHVTSVHDLLAWLATTISAKKEYSSVGILIAVWNESERGLYKVNGDGVITENDILATGSGSPATILVKMERRCIESGMSIPDAADLAKMAICIAANDAPHYGDVVSVCHLGSEGFQMLFEEDMEEFHSSMCRMPRTQDNDISGKAEDFTLVHKLRKLSLKFPTLEDGSNSWEVIIRDTEKTFESDNRWKIRKNLHIK</sequence>
<name>A0A9N7N9J2_STRHE</name>
<evidence type="ECO:0000313" key="2">
    <source>
        <dbReference type="EMBL" id="CAA0825557.1"/>
    </source>
</evidence>
<dbReference type="GO" id="GO:0051603">
    <property type="term" value="P:proteolysis involved in protein catabolic process"/>
    <property type="evidence" value="ECO:0007669"/>
    <property type="project" value="InterPro"/>
</dbReference>
<proteinExistence type="predicted"/>
<dbReference type="OrthoDB" id="921798at2759"/>
<keyword evidence="3" id="KW-1185">Reference proteome</keyword>
<protein>
    <submittedName>
        <fullName evidence="2">Proteasome subunit beta type-5-B</fullName>
    </submittedName>
</protein>
<dbReference type="PANTHER" id="PTHR11599">
    <property type="entry name" value="PROTEASOME SUBUNIT ALPHA/BETA"/>
    <property type="match status" value="1"/>
</dbReference>
<dbReference type="Pfam" id="PF00227">
    <property type="entry name" value="Proteasome"/>
    <property type="match status" value="1"/>
</dbReference>
<dbReference type="InterPro" id="IPR029055">
    <property type="entry name" value="Ntn_hydrolases_N"/>
</dbReference>
<dbReference type="AlphaFoldDB" id="A0A9N7N9J2"/>
<evidence type="ECO:0000313" key="3">
    <source>
        <dbReference type="Proteomes" id="UP001153555"/>
    </source>
</evidence>
<comment type="caution">
    <text evidence="2">The sequence shown here is derived from an EMBL/GenBank/DDBJ whole genome shotgun (WGS) entry which is preliminary data.</text>
</comment>
<reference evidence="2" key="1">
    <citation type="submission" date="2019-12" db="EMBL/GenBank/DDBJ databases">
        <authorList>
            <person name="Scholes J."/>
        </authorList>
    </citation>
    <scope>NUCLEOTIDE SEQUENCE</scope>
</reference>
<dbReference type="InterPro" id="IPR001353">
    <property type="entry name" value="Proteasome_sua/b"/>
</dbReference>
<dbReference type="SUPFAM" id="SSF56235">
    <property type="entry name" value="N-terminal nucleophile aminohydrolases (Ntn hydrolases)"/>
    <property type="match status" value="1"/>
</dbReference>
<accession>A0A9N7N9J2</accession>
<dbReference type="GO" id="GO:0005839">
    <property type="term" value="C:proteasome core complex"/>
    <property type="evidence" value="ECO:0007669"/>
    <property type="project" value="InterPro"/>
</dbReference>